<dbReference type="Proteomes" id="UP000316855">
    <property type="component" value="Chromosome"/>
</dbReference>
<protein>
    <submittedName>
        <fullName evidence="2">Uncharacterized protein</fullName>
    </submittedName>
</protein>
<dbReference type="KEGG" id="gax:Pan161_02550"/>
<evidence type="ECO:0000313" key="2">
    <source>
        <dbReference type="EMBL" id="QDT88637.1"/>
    </source>
</evidence>
<feature type="region of interest" description="Disordered" evidence="1">
    <location>
        <begin position="37"/>
        <end position="64"/>
    </location>
</feature>
<evidence type="ECO:0000313" key="3">
    <source>
        <dbReference type="Proteomes" id="UP000316855"/>
    </source>
</evidence>
<feature type="compositionally biased region" description="Basic and acidic residues" evidence="1">
    <location>
        <begin position="54"/>
        <end position="64"/>
    </location>
</feature>
<dbReference type="OrthoDB" id="290471at2"/>
<evidence type="ECO:0000256" key="1">
    <source>
        <dbReference type="SAM" id="MobiDB-lite"/>
    </source>
</evidence>
<accession>A0A517V6K2</accession>
<dbReference type="RefSeq" id="WP_145223796.1">
    <property type="nucleotide sequence ID" value="NZ_CP036343.1"/>
</dbReference>
<sequence length="64" mass="7146">MRQQSHLAICCSLMCVMTWSGCQMGNESPITSKLAFRGVPKQSEPPVESEEEIESRLSEETAQE</sequence>
<dbReference type="PROSITE" id="PS51257">
    <property type="entry name" value="PROKAR_LIPOPROTEIN"/>
    <property type="match status" value="1"/>
</dbReference>
<name>A0A517V6K2_9PLAN</name>
<proteinExistence type="predicted"/>
<gene>
    <name evidence="2" type="ORF">Pan161_02550</name>
</gene>
<dbReference type="AlphaFoldDB" id="A0A517V6K2"/>
<dbReference type="EMBL" id="CP036343">
    <property type="protein sequence ID" value="QDT88637.1"/>
    <property type="molecule type" value="Genomic_DNA"/>
</dbReference>
<reference evidence="2 3" key="1">
    <citation type="submission" date="2019-02" db="EMBL/GenBank/DDBJ databases">
        <title>Deep-cultivation of Planctomycetes and their phenomic and genomic characterization uncovers novel biology.</title>
        <authorList>
            <person name="Wiegand S."/>
            <person name="Jogler M."/>
            <person name="Boedeker C."/>
            <person name="Pinto D."/>
            <person name="Vollmers J."/>
            <person name="Rivas-Marin E."/>
            <person name="Kohn T."/>
            <person name="Peeters S.H."/>
            <person name="Heuer A."/>
            <person name="Rast P."/>
            <person name="Oberbeckmann S."/>
            <person name="Bunk B."/>
            <person name="Jeske O."/>
            <person name="Meyerdierks A."/>
            <person name="Storesund J.E."/>
            <person name="Kallscheuer N."/>
            <person name="Luecker S."/>
            <person name="Lage O.M."/>
            <person name="Pohl T."/>
            <person name="Merkel B.J."/>
            <person name="Hornburger P."/>
            <person name="Mueller R.-W."/>
            <person name="Bruemmer F."/>
            <person name="Labrenz M."/>
            <person name="Spormann A.M."/>
            <person name="Op den Camp H."/>
            <person name="Overmann J."/>
            <person name="Amann R."/>
            <person name="Jetten M.S.M."/>
            <person name="Mascher T."/>
            <person name="Medema M.H."/>
            <person name="Devos D.P."/>
            <person name="Kaster A.-K."/>
            <person name="Ovreas L."/>
            <person name="Rohde M."/>
            <person name="Galperin M.Y."/>
            <person name="Jogler C."/>
        </authorList>
    </citation>
    <scope>NUCLEOTIDE SEQUENCE [LARGE SCALE GENOMIC DNA]</scope>
    <source>
        <strain evidence="2 3">Pan161</strain>
    </source>
</reference>
<organism evidence="2 3">
    <name type="scientific">Gimesia algae</name>
    <dbReference type="NCBI Taxonomy" id="2527971"/>
    <lineage>
        <taxon>Bacteria</taxon>
        <taxon>Pseudomonadati</taxon>
        <taxon>Planctomycetota</taxon>
        <taxon>Planctomycetia</taxon>
        <taxon>Planctomycetales</taxon>
        <taxon>Planctomycetaceae</taxon>
        <taxon>Gimesia</taxon>
    </lineage>
</organism>
<keyword evidence="3" id="KW-1185">Reference proteome</keyword>